<name>A0ABN3TWM5_9ACTN</name>
<keyword evidence="3" id="KW-1185">Reference proteome</keyword>
<sequence>MRFSRSSEDAKILHRTASGRRTGQGWRPIAVFRMSGTASFWAVGEEKDRRYEKRLLMRDER</sequence>
<dbReference type="RefSeq" id="WP_344448509.1">
    <property type="nucleotide sequence ID" value="NZ_BAAATZ010000002.1"/>
</dbReference>
<dbReference type="EMBL" id="BAAATZ010000002">
    <property type="protein sequence ID" value="GAA2719656.1"/>
    <property type="molecule type" value="Genomic_DNA"/>
</dbReference>
<dbReference type="Proteomes" id="UP001501842">
    <property type="component" value="Unassembled WGS sequence"/>
</dbReference>
<comment type="caution">
    <text evidence="2">The sequence shown here is derived from an EMBL/GenBank/DDBJ whole genome shotgun (WGS) entry which is preliminary data.</text>
</comment>
<evidence type="ECO:0000256" key="1">
    <source>
        <dbReference type="SAM" id="MobiDB-lite"/>
    </source>
</evidence>
<accession>A0ABN3TWM5</accession>
<evidence type="ECO:0000313" key="3">
    <source>
        <dbReference type="Proteomes" id="UP001501842"/>
    </source>
</evidence>
<proteinExistence type="predicted"/>
<evidence type="ECO:0000313" key="2">
    <source>
        <dbReference type="EMBL" id="GAA2719656.1"/>
    </source>
</evidence>
<feature type="region of interest" description="Disordered" evidence="1">
    <location>
        <begin position="1"/>
        <end position="21"/>
    </location>
</feature>
<organism evidence="2 3">
    <name type="scientific">Actinocorallia aurantiaca</name>
    <dbReference type="NCBI Taxonomy" id="46204"/>
    <lineage>
        <taxon>Bacteria</taxon>
        <taxon>Bacillati</taxon>
        <taxon>Actinomycetota</taxon>
        <taxon>Actinomycetes</taxon>
        <taxon>Streptosporangiales</taxon>
        <taxon>Thermomonosporaceae</taxon>
        <taxon>Actinocorallia</taxon>
    </lineage>
</organism>
<protein>
    <submittedName>
        <fullName evidence="2">Uncharacterized protein</fullName>
    </submittedName>
</protein>
<reference evidence="2 3" key="1">
    <citation type="journal article" date="2019" name="Int. J. Syst. Evol. Microbiol.">
        <title>The Global Catalogue of Microorganisms (GCM) 10K type strain sequencing project: providing services to taxonomists for standard genome sequencing and annotation.</title>
        <authorList>
            <consortium name="The Broad Institute Genomics Platform"/>
            <consortium name="The Broad Institute Genome Sequencing Center for Infectious Disease"/>
            <person name="Wu L."/>
            <person name="Ma J."/>
        </authorList>
    </citation>
    <scope>NUCLEOTIDE SEQUENCE [LARGE SCALE GENOMIC DNA]</scope>
    <source>
        <strain evidence="2 3">JCM 8201</strain>
    </source>
</reference>
<gene>
    <name evidence="2" type="ORF">GCM10010439_05790</name>
</gene>
<feature type="compositionally biased region" description="Basic and acidic residues" evidence="1">
    <location>
        <begin position="1"/>
        <end position="12"/>
    </location>
</feature>